<dbReference type="VEuPathDB" id="VectorBase:ASIC015976"/>
<name>A0A084WCH3_ANOSI</name>
<keyword evidence="4" id="KW-1185">Reference proteome</keyword>
<gene>
    <name evidence="2" type="ORF">ZHAS_00015976</name>
</gene>
<feature type="region of interest" description="Disordered" evidence="1">
    <location>
        <begin position="48"/>
        <end position="69"/>
    </location>
</feature>
<sequence length="69" mass="7514">MAFAAERDLISANPFSDLTPFGTGDLHRFVGAGPSRRYEGKNQSRLGALGHDFLTRNEPPPNGNVDNSR</sequence>
<proteinExistence type="predicted"/>
<evidence type="ECO:0000256" key="1">
    <source>
        <dbReference type="SAM" id="MobiDB-lite"/>
    </source>
</evidence>
<reference evidence="3" key="2">
    <citation type="submission" date="2020-05" db="UniProtKB">
        <authorList>
            <consortium name="EnsemblMetazoa"/>
        </authorList>
    </citation>
    <scope>IDENTIFICATION</scope>
</reference>
<evidence type="ECO:0000313" key="3">
    <source>
        <dbReference type="EnsemblMetazoa" id="ASIC015976-PA"/>
    </source>
</evidence>
<evidence type="ECO:0000313" key="4">
    <source>
        <dbReference type="Proteomes" id="UP000030765"/>
    </source>
</evidence>
<dbReference type="EMBL" id="KE525335">
    <property type="protein sequence ID" value="KFB47917.1"/>
    <property type="molecule type" value="Genomic_DNA"/>
</dbReference>
<dbReference type="AlphaFoldDB" id="A0A084WCH3"/>
<reference evidence="2 4" key="1">
    <citation type="journal article" date="2014" name="BMC Genomics">
        <title>Genome sequence of Anopheles sinensis provides insight into genetics basis of mosquito competence for malaria parasites.</title>
        <authorList>
            <person name="Zhou D."/>
            <person name="Zhang D."/>
            <person name="Ding G."/>
            <person name="Shi L."/>
            <person name="Hou Q."/>
            <person name="Ye Y."/>
            <person name="Xu Y."/>
            <person name="Zhou H."/>
            <person name="Xiong C."/>
            <person name="Li S."/>
            <person name="Yu J."/>
            <person name="Hong S."/>
            <person name="Yu X."/>
            <person name="Zou P."/>
            <person name="Chen C."/>
            <person name="Chang X."/>
            <person name="Wang W."/>
            <person name="Lv Y."/>
            <person name="Sun Y."/>
            <person name="Ma L."/>
            <person name="Shen B."/>
            <person name="Zhu C."/>
        </authorList>
    </citation>
    <scope>NUCLEOTIDE SEQUENCE [LARGE SCALE GENOMIC DNA]</scope>
</reference>
<evidence type="ECO:0000313" key="2">
    <source>
        <dbReference type="EMBL" id="KFB47917.1"/>
    </source>
</evidence>
<dbReference type="EMBL" id="ATLV01022668">
    <property type="status" value="NOT_ANNOTATED_CDS"/>
    <property type="molecule type" value="Genomic_DNA"/>
</dbReference>
<dbReference type="EnsemblMetazoa" id="ASIC015976-RA">
    <property type="protein sequence ID" value="ASIC015976-PA"/>
    <property type="gene ID" value="ASIC015976"/>
</dbReference>
<organism evidence="2">
    <name type="scientific">Anopheles sinensis</name>
    <name type="common">Mosquito</name>
    <dbReference type="NCBI Taxonomy" id="74873"/>
    <lineage>
        <taxon>Eukaryota</taxon>
        <taxon>Metazoa</taxon>
        <taxon>Ecdysozoa</taxon>
        <taxon>Arthropoda</taxon>
        <taxon>Hexapoda</taxon>
        <taxon>Insecta</taxon>
        <taxon>Pterygota</taxon>
        <taxon>Neoptera</taxon>
        <taxon>Endopterygota</taxon>
        <taxon>Diptera</taxon>
        <taxon>Nematocera</taxon>
        <taxon>Culicoidea</taxon>
        <taxon>Culicidae</taxon>
        <taxon>Anophelinae</taxon>
        <taxon>Anopheles</taxon>
    </lineage>
</organism>
<accession>A0A084WCH3</accession>
<dbReference type="Proteomes" id="UP000030765">
    <property type="component" value="Unassembled WGS sequence"/>
</dbReference>
<protein>
    <submittedName>
        <fullName evidence="2 3">Putative replication protein</fullName>
    </submittedName>
</protein>